<organism evidence="1 2">
    <name type="scientific">Shewanella mangrovisoli</name>
    <dbReference type="NCBI Taxonomy" id="2864211"/>
    <lineage>
        <taxon>Bacteria</taxon>
        <taxon>Pseudomonadati</taxon>
        <taxon>Pseudomonadota</taxon>
        <taxon>Gammaproteobacteria</taxon>
        <taxon>Alteromonadales</taxon>
        <taxon>Shewanellaceae</taxon>
        <taxon>Shewanella</taxon>
    </lineage>
</organism>
<dbReference type="EMBL" id="JBHFGU010000009">
    <property type="protein sequence ID" value="MFB2621983.1"/>
    <property type="molecule type" value="Genomic_DNA"/>
</dbReference>
<reference evidence="1 2" key="1">
    <citation type="submission" date="2024-09" db="EMBL/GenBank/DDBJ databases">
        <authorList>
            <person name="Zhang Y."/>
        </authorList>
    </citation>
    <scope>NUCLEOTIDE SEQUENCE [LARGE SCALE GENOMIC DNA]</scope>
    <source>
        <strain evidence="1 2">ZJ318</strain>
    </source>
</reference>
<gene>
    <name evidence="1" type="ORF">ACE02W_19375</name>
</gene>
<sequence>MKKGCYIGALVLVLSGCGGSGDSNSDDSDGGNPASPRLTMDVESTASMCNIREKKVGVDVIVHRRDGSILNSYKSDAQGHVDVPWSSEASHLTVAAQEFVNGSSSWRIQTDLNAKASDYGIYRFTDENLNSGCDCSDINLDTSEIATVYSNYYLYGNNAYINPALTNNPLHVCKRDNKFAPVNFILIPKQGGIAAYAASIDPNELDLSQVISLSSSMFEGASHEGTLLNVDVNSSNYFLRSYSETEYGRQNWISWPTREVQLFPELFNRNLVSASQQIDLAGNDIGTMSYVGLTRRAVADASNNLSLNLPLNENLMLSEVTRLMSTIGNAGSTNYDFSFNANRMQGVQVTLSQSNDYWSISGPLKGSIPDLDLPAHLQAAFDDSSMTSMSFYVWGYSGMADLYDLRSELSKSSRSTNSIRSTKFDNYDYEDITILTY</sequence>
<protein>
    <recommendedName>
        <fullName evidence="3">Lipoprotein</fullName>
    </recommendedName>
</protein>
<accession>A0ABV4VNS7</accession>
<name>A0ABV4VNS7_9GAMM</name>
<dbReference type="PROSITE" id="PS51257">
    <property type="entry name" value="PROKAR_LIPOPROTEIN"/>
    <property type="match status" value="1"/>
</dbReference>
<comment type="caution">
    <text evidence="1">The sequence shown here is derived from an EMBL/GenBank/DDBJ whole genome shotgun (WGS) entry which is preliminary data.</text>
</comment>
<evidence type="ECO:0000313" key="2">
    <source>
        <dbReference type="Proteomes" id="UP001576708"/>
    </source>
</evidence>
<proteinExistence type="predicted"/>
<dbReference type="Proteomes" id="UP001576708">
    <property type="component" value="Unassembled WGS sequence"/>
</dbReference>
<dbReference type="RefSeq" id="WP_342202718.1">
    <property type="nucleotide sequence ID" value="NZ_JBCATE010000009.1"/>
</dbReference>
<keyword evidence="2" id="KW-1185">Reference proteome</keyword>
<evidence type="ECO:0008006" key="3">
    <source>
        <dbReference type="Google" id="ProtNLM"/>
    </source>
</evidence>
<evidence type="ECO:0000313" key="1">
    <source>
        <dbReference type="EMBL" id="MFB2621983.1"/>
    </source>
</evidence>